<protein>
    <submittedName>
        <fullName evidence="1">Uncharacterized protein</fullName>
    </submittedName>
</protein>
<evidence type="ECO:0000313" key="2">
    <source>
        <dbReference type="Proteomes" id="UP000238308"/>
    </source>
</evidence>
<name>A0A2T0XIC9_9BURK</name>
<comment type="caution">
    <text evidence="1">The sequence shown here is derived from an EMBL/GenBank/DDBJ whole genome shotgun (WGS) entry which is preliminary data.</text>
</comment>
<sequence>MRIVFVLILLVNLGVFALGQGVFGAAPADKGRSTKGAPEAQLNPEAVVIAPGRFQTR</sequence>
<organism evidence="1 2">
    <name type="scientific">Jezberella montanilacus</name>
    <dbReference type="NCBI Taxonomy" id="323426"/>
    <lineage>
        <taxon>Bacteria</taxon>
        <taxon>Pseudomonadati</taxon>
        <taxon>Pseudomonadota</taxon>
        <taxon>Betaproteobacteria</taxon>
        <taxon>Burkholderiales</taxon>
        <taxon>Alcaligenaceae</taxon>
        <taxon>Jezberella</taxon>
    </lineage>
</organism>
<dbReference type="Proteomes" id="UP000238308">
    <property type="component" value="Unassembled WGS sequence"/>
</dbReference>
<gene>
    <name evidence="1" type="ORF">BCM14_1542</name>
</gene>
<dbReference type="EMBL" id="PVTV01000012">
    <property type="protein sequence ID" value="PRY98708.1"/>
    <property type="molecule type" value="Genomic_DNA"/>
</dbReference>
<accession>A0A2T0XIC9</accession>
<reference evidence="1 2" key="1">
    <citation type="submission" date="2018-03" db="EMBL/GenBank/DDBJ databases">
        <title>Genomic Encyclopedia of Type Strains, Phase III (KMG-III): the genomes of soil and plant-associated and newly described type strains.</title>
        <authorList>
            <person name="Whitman W."/>
        </authorList>
    </citation>
    <scope>NUCLEOTIDE SEQUENCE [LARGE SCALE GENOMIC DNA]</scope>
    <source>
        <strain evidence="1 2">MWH-P2sevCIIIb</strain>
    </source>
</reference>
<dbReference type="AlphaFoldDB" id="A0A2T0XIC9"/>
<proteinExistence type="predicted"/>
<dbReference type="RefSeq" id="WP_259673486.1">
    <property type="nucleotide sequence ID" value="NZ_PVTV01000012.1"/>
</dbReference>
<keyword evidence="2" id="KW-1185">Reference proteome</keyword>
<evidence type="ECO:0000313" key="1">
    <source>
        <dbReference type="EMBL" id="PRY98708.1"/>
    </source>
</evidence>